<dbReference type="InterPro" id="IPR036182">
    <property type="entry name" value="PCuAC_sf"/>
</dbReference>
<accession>A0ABV5JN48</accession>
<dbReference type="SUPFAM" id="SSF110087">
    <property type="entry name" value="DR1885-like metal-binding protein"/>
    <property type="match status" value="1"/>
</dbReference>
<evidence type="ECO:0000313" key="4">
    <source>
        <dbReference type="Proteomes" id="UP001589700"/>
    </source>
</evidence>
<name>A0ABV5JN48_9ACTN</name>
<feature type="compositionally biased region" description="Basic and acidic residues" evidence="1">
    <location>
        <begin position="184"/>
        <end position="197"/>
    </location>
</feature>
<evidence type="ECO:0000256" key="2">
    <source>
        <dbReference type="SAM" id="SignalP"/>
    </source>
</evidence>
<feature type="compositionally biased region" description="Polar residues" evidence="1">
    <location>
        <begin position="29"/>
        <end position="46"/>
    </location>
</feature>
<dbReference type="RefSeq" id="WP_182630810.1">
    <property type="nucleotide sequence ID" value="NZ_JAALDM010000013.1"/>
</dbReference>
<dbReference type="PROSITE" id="PS51257">
    <property type="entry name" value="PROKAR_LIPOPROTEIN"/>
    <property type="match status" value="1"/>
</dbReference>
<feature type="region of interest" description="Disordered" evidence="1">
    <location>
        <begin position="171"/>
        <end position="197"/>
    </location>
</feature>
<evidence type="ECO:0000313" key="3">
    <source>
        <dbReference type="EMBL" id="MFB9259146.1"/>
    </source>
</evidence>
<reference evidence="3 4" key="1">
    <citation type="submission" date="2024-09" db="EMBL/GenBank/DDBJ databases">
        <authorList>
            <person name="Sun Q."/>
            <person name="Mori K."/>
        </authorList>
    </citation>
    <scope>NUCLEOTIDE SEQUENCE [LARGE SCALE GENOMIC DNA]</scope>
    <source>
        <strain evidence="3 4">CCM 7659</strain>
    </source>
</reference>
<organism evidence="3 4">
    <name type="scientific">Dietzia aerolata</name>
    <dbReference type="NCBI Taxonomy" id="595984"/>
    <lineage>
        <taxon>Bacteria</taxon>
        <taxon>Bacillati</taxon>
        <taxon>Actinomycetota</taxon>
        <taxon>Actinomycetes</taxon>
        <taxon>Mycobacteriales</taxon>
        <taxon>Dietziaceae</taxon>
        <taxon>Dietzia</taxon>
    </lineage>
</organism>
<keyword evidence="4" id="KW-1185">Reference proteome</keyword>
<dbReference type="Gene3D" id="2.60.40.1890">
    <property type="entry name" value="PCu(A)C copper chaperone"/>
    <property type="match status" value="1"/>
</dbReference>
<dbReference type="Proteomes" id="UP001589700">
    <property type="component" value="Unassembled WGS sequence"/>
</dbReference>
<feature type="chain" id="PRO_5045768996" evidence="2">
    <location>
        <begin position="25"/>
        <end position="197"/>
    </location>
</feature>
<dbReference type="EMBL" id="JBHMDY010000004">
    <property type="protein sequence ID" value="MFB9259146.1"/>
    <property type="molecule type" value="Genomic_DNA"/>
</dbReference>
<evidence type="ECO:0000256" key="1">
    <source>
        <dbReference type="SAM" id="MobiDB-lite"/>
    </source>
</evidence>
<dbReference type="PANTHER" id="PTHR36302">
    <property type="entry name" value="BLR7088 PROTEIN"/>
    <property type="match status" value="1"/>
</dbReference>
<feature type="region of interest" description="Disordered" evidence="1">
    <location>
        <begin position="29"/>
        <end position="51"/>
    </location>
</feature>
<protein>
    <submittedName>
        <fullName evidence="3">Copper chaperone PCu(A)C</fullName>
    </submittedName>
</protein>
<gene>
    <name evidence="3" type="ORF">ACFFVD_04960</name>
</gene>
<proteinExistence type="predicted"/>
<dbReference type="InterPro" id="IPR007410">
    <property type="entry name" value="LpqE-like"/>
</dbReference>
<dbReference type="InterPro" id="IPR058248">
    <property type="entry name" value="Lxx211020-like"/>
</dbReference>
<dbReference type="PANTHER" id="PTHR36302:SF1">
    <property type="entry name" value="COPPER CHAPERONE PCU(A)C"/>
    <property type="match status" value="1"/>
</dbReference>
<sequence length="197" mass="20475">MRTNRTTRTALAAAAALALGLGLAACTEDTGTTSNAEEPAATSQPNDGGESEAAVVVFQNGWAKATDTDMSGAFGTLRNTGDVQVHITGVTSPVSDRVEMHEMVPGGSGMMMQEKEGGFVVPAGGELFLEPGKDHFMLMDLTEPITTGQVIELVLEFDDGSEQDVTLTARDFKGGEEEYVGGDHGSHGGEEGAEHDG</sequence>
<keyword evidence="2" id="KW-0732">Signal</keyword>
<feature type="signal peptide" evidence="2">
    <location>
        <begin position="1"/>
        <end position="24"/>
    </location>
</feature>
<dbReference type="Pfam" id="PF04314">
    <property type="entry name" value="PCuAC"/>
    <property type="match status" value="1"/>
</dbReference>
<comment type="caution">
    <text evidence="3">The sequence shown here is derived from an EMBL/GenBank/DDBJ whole genome shotgun (WGS) entry which is preliminary data.</text>
</comment>